<dbReference type="AlphaFoldDB" id="A0A6I3K8X2"/>
<evidence type="ECO:0000313" key="2">
    <source>
        <dbReference type="Proteomes" id="UP000432568"/>
    </source>
</evidence>
<accession>A0A6I3K8X2</accession>
<sequence length="122" mass="13396">MTDLSTANLKRLLAETTPGPWEARGYYMDGEPRPDDSHQIRSADGEYLGIMYASDAILTAAAPQLAQEVLRLREELIDWANDEALAHNALVKRAQEAGGAGIVSTRETTYNRILEILGDHDG</sequence>
<evidence type="ECO:0000313" key="1">
    <source>
        <dbReference type="EMBL" id="MTD91134.1"/>
    </source>
</evidence>
<dbReference type="Proteomes" id="UP000432568">
    <property type="component" value="Unassembled WGS sequence"/>
</dbReference>
<protein>
    <submittedName>
        <fullName evidence="1">Uncharacterized protein</fullName>
    </submittedName>
</protein>
<comment type="caution">
    <text evidence="1">The sequence shown here is derived from an EMBL/GenBank/DDBJ whole genome shotgun (WGS) entry which is preliminary data.</text>
</comment>
<organism evidence="1 2">
    <name type="scientific">Corynebacterium aurimucosum</name>
    <dbReference type="NCBI Taxonomy" id="169292"/>
    <lineage>
        <taxon>Bacteria</taxon>
        <taxon>Bacillati</taxon>
        <taxon>Actinomycetota</taxon>
        <taxon>Actinomycetes</taxon>
        <taxon>Mycobacteriales</taxon>
        <taxon>Corynebacteriaceae</taxon>
        <taxon>Corynebacterium</taxon>
    </lineage>
</organism>
<name>A0A6I3K8X2_9CORY</name>
<dbReference type="EMBL" id="VIOG01000004">
    <property type="protein sequence ID" value="MTD91134.1"/>
    <property type="molecule type" value="Genomic_DNA"/>
</dbReference>
<proteinExistence type="predicted"/>
<reference evidence="1 2" key="1">
    <citation type="submission" date="2019-07" db="EMBL/GenBank/DDBJ databases">
        <title>Draft genome of C. aurimucosum strain 332.</title>
        <authorList>
            <person name="Pacheco L.G.C."/>
            <person name="Aguiar E.R.G.R."/>
            <person name="Barberis C.M."/>
            <person name="Almuzara M.N."/>
            <person name="Traglia G.M."/>
            <person name="Santos C.S."/>
            <person name="Vay C.A."/>
            <person name="Rocha D.J.P.G."/>
        </authorList>
    </citation>
    <scope>NUCLEOTIDE SEQUENCE [LARGE SCALE GENOMIC DNA]</scope>
    <source>
        <strain evidence="1 2">332</strain>
    </source>
</reference>
<gene>
    <name evidence="1" type="ORF">FME68_04400</name>
</gene>